<dbReference type="AlphaFoldDB" id="A0A835J3C7"/>
<dbReference type="Proteomes" id="UP000657918">
    <property type="component" value="Unassembled WGS sequence"/>
</dbReference>
<reference evidence="1 2" key="1">
    <citation type="submission" date="2020-10" db="EMBL/GenBank/DDBJ databases">
        <title>Plant Genome Project.</title>
        <authorList>
            <person name="Zhang R.-G."/>
        </authorList>
    </citation>
    <scope>NUCLEOTIDE SEQUENCE [LARGE SCALE GENOMIC DNA]</scope>
    <source>
        <strain evidence="1">FAFU-HL-1</strain>
        <tissue evidence="1">Leaf</tissue>
    </source>
</reference>
<name>A0A835J3C7_9ROSI</name>
<dbReference type="Gene3D" id="2.40.50.40">
    <property type="match status" value="1"/>
</dbReference>
<keyword evidence="2" id="KW-1185">Reference proteome</keyword>
<evidence type="ECO:0008006" key="3">
    <source>
        <dbReference type="Google" id="ProtNLM"/>
    </source>
</evidence>
<evidence type="ECO:0000313" key="2">
    <source>
        <dbReference type="Proteomes" id="UP000657918"/>
    </source>
</evidence>
<accession>A0A835J3C7</accession>
<dbReference type="InterPro" id="IPR016197">
    <property type="entry name" value="Chromo-like_dom_sf"/>
</dbReference>
<evidence type="ECO:0000313" key="1">
    <source>
        <dbReference type="EMBL" id="KAF9662341.1"/>
    </source>
</evidence>
<organism evidence="1 2">
    <name type="scientific">Salix dunnii</name>
    <dbReference type="NCBI Taxonomy" id="1413687"/>
    <lineage>
        <taxon>Eukaryota</taxon>
        <taxon>Viridiplantae</taxon>
        <taxon>Streptophyta</taxon>
        <taxon>Embryophyta</taxon>
        <taxon>Tracheophyta</taxon>
        <taxon>Spermatophyta</taxon>
        <taxon>Magnoliopsida</taxon>
        <taxon>eudicotyledons</taxon>
        <taxon>Gunneridae</taxon>
        <taxon>Pentapetalae</taxon>
        <taxon>rosids</taxon>
        <taxon>fabids</taxon>
        <taxon>Malpighiales</taxon>
        <taxon>Salicaceae</taxon>
        <taxon>Saliceae</taxon>
        <taxon>Salix</taxon>
    </lineage>
</organism>
<comment type="caution">
    <text evidence="1">The sequence shown here is derived from an EMBL/GenBank/DDBJ whole genome shotgun (WGS) entry which is preliminary data.</text>
</comment>
<proteinExistence type="predicted"/>
<dbReference type="EMBL" id="JADGMS010000018">
    <property type="protein sequence ID" value="KAF9662341.1"/>
    <property type="molecule type" value="Genomic_DNA"/>
</dbReference>
<protein>
    <recommendedName>
        <fullName evidence="3">Chromo domain-containing protein</fullName>
    </recommendedName>
</protein>
<sequence>MASIPFVLEKANILPQLESILDCRIVYKGKYHPKNEIVVKWGGASTKNATWENERETLCLVPDIPDQAISDAARAAGYDGLIICSQASNMVDEDNIICTLYSQMGSRQIQPPSMSLSLLSNTGTLLTFSDIGYEPIINSTCQNLSLDQFRFSNLPGVMDV</sequence>
<dbReference type="SUPFAM" id="SSF54160">
    <property type="entry name" value="Chromo domain-like"/>
    <property type="match status" value="1"/>
</dbReference>
<gene>
    <name evidence="1" type="ORF">SADUNF_Sadunf18G0042800</name>
</gene>